<dbReference type="PANTHER" id="PTHR43861:SF3">
    <property type="entry name" value="PUTATIVE (AFU_ORTHOLOGUE AFUA_2G14390)-RELATED"/>
    <property type="match status" value="1"/>
</dbReference>
<dbReference type="CDD" id="cd02440">
    <property type="entry name" value="AdoMet_MTases"/>
    <property type="match status" value="1"/>
</dbReference>
<sequence>MSTPPPRETRFNEEASQWDSNPSVQRATSLAHQALLSRISCSQKDISTYDVLEIGCGTGLLSLSFAPSVRSITALDAAQGMIDVLKSKLQTSHTNIKNVLPVCALLEDPNDERIQLDPVNLEPPAAEEKRRFDLITSHLVLHHIPDLQPLLSLMFAALKPSTGKIMLTDYENFGPEARKFHPESKMDEVERHGIERAEMTRLMENAGFVDVKVEVAFEMEKPIETFPGSGIMEGKMNFPFLFCEGRRP</sequence>
<dbReference type="Proteomes" id="UP001301769">
    <property type="component" value="Unassembled WGS sequence"/>
</dbReference>
<feature type="compositionally biased region" description="Polar residues" evidence="2">
    <location>
        <begin position="14"/>
        <end position="23"/>
    </location>
</feature>
<dbReference type="InterPro" id="IPR029063">
    <property type="entry name" value="SAM-dependent_MTases_sf"/>
</dbReference>
<name>A0AAN6Y9M8_9PEZI</name>
<comment type="caution">
    <text evidence="3">The sequence shown here is derived from an EMBL/GenBank/DDBJ whole genome shotgun (WGS) entry which is preliminary data.</text>
</comment>
<dbReference type="PANTHER" id="PTHR43861">
    <property type="entry name" value="TRANS-ACONITATE 2-METHYLTRANSFERASE-RELATED"/>
    <property type="match status" value="1"/>
</dbReference>
<gene>
    <name evidence="3" type="ORF">QBC37DRAFT_424539</name>
</gene>
<dbReference type="SUPFAM" id="SSF53335">
    <property type="entry name" value="S-adenosyl-L-methionine-dependent methyltransferases"/>
    <property type="match status" value="1"/>
</dbReference>
<organism evidence="3 4">
    <name type="scientific">Rhypophila decipiens</name>
    <dbReference type="NCBI Taxonomy" id="261697"/>
    <lineage>
        <taxon>Eukaryota</taxon>
        <taxon>Fungi</taxon>
        <taxon>Dikarya</taxon>
        <taxon>Ascomycota</taxon>
        <taxon>Pezizomycotina</taxon>
        <taxon>Sordariomycetes</taxon>
        <taxon>Sordariomycetidae</taxon>
        <taxon>Sordariales</taxon>
        <taxon>Naviculisporaceae</taxon>
        <taxon>Rhypophila</taxon>
    </lineage>
</organism>
<keyword evidence="4" id="KW-1185">Reference proteome</keyword>
<evidence type="ECO:0000313" key="3">
    <source>
        <dbReference type="EMBL" id="KAK4212642.1"/>
    </source>
</evidence>
<evidence type="ECO:0000256" key="1">
    <source>
        <dbReference type="ARBA" id="ARBA00022679"/>
    </source>
</evidence>
<evidence type="ECO:0000313" key="4">
    <source>
        <dbReference type="Proteomes" id="UP001301769"/>
    </source>
</evidence>
<proteinExistence type="predicted"/>
<reference evidence="3" key="2">
    <citation type="submission" date="2023-05" db="EMBL/GenBank/DDBJ databases">
        <authorList>
            <consortium name="Lawrence Berkeley National Laboratory"/>
            <person name="Steindorff A."/>
            <person name="Hensen N."/>
            <person name="Bonometti L."/>
            <person name="Westerberg I."/>
            <person name="Brannstrom I.O."/>
            <person name="Guillou S."/>
            <person name="Cros-Aarteil S."/>
            <person name="Calhoun S."/>
            <person name="Haridas S."/>
            <person name="Kuo A."/>
            <person name="Mondo S."/>
            <person name="Pangilinan J."/>
            <person name="Riley R."/>
            <person name="Labutti K."/>
            <person name="Andreopoulos B."/>
            <person name="Lipzen A."/>
            <person name="Chen C."/>
            <person name="Yanf M."/>
            <person name="Daum C."/>
            <person name="Ng V."/>
            <person name="Clum A."/>
            <person name="Ohm R."/>
            <person name="Martin F."/>
            <person name="Silar P."/>
            <person name="Natvig D."/>
            <person name="Lalanne C."/>
            <person name="Gautier V."/>
            <person name="Ament-Velasquez S.L."/>
            <person name="Kruys A."/>
            <person name="Hutchinson M.I."/>
            <person name="Powell A.J."/>
            <person name="Barry K."/>
            <person name="Miller A.N."/>
            <person name="Grigoriev I.V."/>
            <person name="Debuchy R."/>
            <person name="Gladieux P."/>
            <person name="Thoren M.H."/>
            <person name="Johannesson H."/>
        </authorList>
    </citation>
    <scope>NUCLEOTIDE SEQUENCE</scope>
    <source>
        <strain evidence="3">PSN293</strain>
    </source>
</reference>
<protein>
    <submittedName>
        <fullName evidence="3">S-adenosyl-L-methionine-dependent methyltransferase</fullName>
    </submittedName>
</protein>
<keyword evidence="1" id="KW-0808">Transferase</keyword>
<dbReference type="Gene3D" id="3.40.50.150">
    <property type="entry name" value="Vaccinia Virus protein VP39"/>
    <property type="match status" value="1"/>
</dbReference>
<feature type="region of interest" description="Disordered" evidence="2">
    <location>
        <begin position="1"/>
        <end position="23"/>
    </location>
</feature>
<dbReference type="GO" id="GO:0032259">
    <property type="term" value="P:methylation"/>
    <property type="evidence" value="ECO:0007669"/>
    <property type="project" value="UniProtKB-KW"/>
</dbReference>
<keyword evidence="3" id="KW-0489">Methyltransferase</keyword>
<dbReference type="EMBL" id="MU858123">
    <property type="protein sequence ID" value="KAK4212642.1"/>
    <property type="molecule type" value="Genomic_DNA"/>
</dbReference>
<dbReference type="GO" id="GO:0008168">
    <property type="term" value="F:methyltransferase activity"/>
    <property type="evidence" value="ECO:0007669"/>
    <property type="project" value="UniProtKB-KW"/>
</dbReference>
<dbReference type="AlphaFoldDB" id="A0AAN6Y9M8"/>
<reference evidence="3" key="1">
    <citation type="journal article" date="2023" name="Mol. Phylogenet. Evol.">
        <title>Genome-scale phylogeny and comparative genomics of the fungal order Sordariales.</title>
        <authorList>
            <person name="Hensen N."/>
            <person name="Bonometti L."/>
            <person name="Westerberg I."/>
            <person name="Brannstrom I.O."/>
            <person name="Guillou S."/>
            <person name="Cros-Aarteil S."/>
            <person name="Calhoun S."/>
            <person name="Haridas S."/>
            <person name="Kuo A."/>
            <person name="Mondo S."/>
            <person name="Pangilinan J."/>
            <person name="Riley R."/>
            <person name="LaButti K."/>
            <person name="Andreopoulos B."/>
            <person name="Lipzen A."/>
            <person name="Chen C."/>
            <person name="Yan M."/>
            <person name="Daum C."/>
            <person name="Ng V."/>
            <person name="Clum A."/>
            <person name="Steindorff A."/>
            <person name="Ohm R.A."/>
            <person name="Martin F."/>
            <person name="Silar P."/>
            <person name="Natvig D.O."/>
            <person name="Lalanne C."/>
            <person name="Gautier V."/>
            <person name="Ament-Velasquez S.L."/>
            <person name="Kruys A."/>
            <person name="Hutchinson M.I."/>
            <person name="Powell A.J."/>
            <person name="Barry K."/>
            <person name="Miller A.N."/>
            <person name="Grigoriev I.V."/>
            <person name="Debuchy R."/>
            <person name="Gladieux P."/>
            <person name="Hiltunen Thoren M."/>
            <person name="Johannesson H."/>
        </authorList>
    </citation>
    <scope>NUCLEOTIDE SEQUENCE</scope>
    <source>
        <strain evidence="3">PSN293</strain>
    </source>
</reference>
<evidence type="ECO:0000256" key="2">
    <source>
        <dbReference type="SAM" id="MobiDB-lite"/>
    </source>
</evidence>
<accession>A0AAN6Y9M8</accession>
<dbReference type="Pfam" id="PF13489">
    <property type="entry name" value="Methyltransf_23"/>
    <property type="match status" value="1"/>
</dbReference>